<keyword evidence="11" id="KW-1185">Reference proteome</keyword>
<feature type="domain" description="Major facilitator superfamily (MFS) profile" evidence="9">
    <location>
        <begin position="33"/>
        <end position="489"/>
    </location>
</feature>
<feature type="transmembrane region" description="Helical" evidence="8">
    <location>
        <begin position="415"/>
        <end position="442"/>
    </location>
</feature>
<feature type="transmembrane region" description="Helical" evidence="8">
    <location>
        <begin position="253"/>
        <end position="273"/>
    </location>
</feature>
<name>A0A2A9EKU5_9MICO</name>
<proteinExistence type="inferred from homology"/>
<sequence length="495" mass="51570">MPDNRLATEVAPDGVESGAVAPTDRLEPSTRLVISLLLVSAFVVILNETVMGVALPRIMDGLGVPATSAQWLTTAFMLTMAVVIPISGFLLQRFNTRPMFLAAMSLFSLGTLLCAISPGFAALVLGRVVQATGTAIMMPLLMTTIMTLVPPNLRGRTMGNISIVMSVAPALGPTISGLVLSVLDWRWLFWLVLPIALFSLGLGAARIRNVTATRPGSIDVLSVLLSATAFGGLIYGLSAIGSAAHGAPTLQPWIPLTTGVIALVAFVLRQLALQRSDRALLDLRTLLAPMFAIGVGLMFVLMASLFGTIILLPIYAQDVLGLDPLSTGLLLLPGGLLMGLMGPVVGRVYDRRGPRVLVVPGAVLTSAALWSLTFLGESTPSLLVLGIHVVLSVGLGLMFTPLFTTSLGAVRPELYAHGSALVGTLQQLAGAAGTALFVVVMVTRASGLSADGLGPEAALAGGIRTAFLCGAVLSLLTVVAALFLRRPEEIRSSTR</sequence>
<feature type="transmembrane region" description="Helical" evidence="8">
    <location>
        <begin position="103"/>
        <end position="125"/>
    </location>
</feature>
<keyword evidence="3" id="KW-0813">Transport</keyword>
<evidence type="ECO:0000256" key="2">
    <source>
        <dbReference type="ARBA" id="ARBA00008537"/>
    </source>
</evidence>
<dbReference type="SUPFAM" id="SSF103473">
    <property type="entry name" value="MFS general substrate transporter"/>
    <property type="match status" value="1"/>
</dbReference>
<dbReference type="GO" id="GO:0022857">
    <property type="term" value="F:transmembrane transporter activity"/>
    <property type="evidence" value="ECO:0007669"/>
    <property type="project" value="InterPro"/>
</dbReference>
<evidence type="ECO:0000256" key="1">
    <source>
        <dbReference type="ARBA" id="ARBA00004651"/>
    </source>
</evidence>
<feature type="transmembrane region" description="Helical" evidence="8">
    <location>
        <begin position="217"/>
        <end position="241"/>
    </location>
</feature>
<evidence type="ECO:0000256" key="4">
    <source>
        <dbReference type="ARBA" id="ARBA00022475"/>
    </source>
</evidence>
<feature type="transmembrane region" description="Helical" evidence="8">
    <location>
        <begin position="382"/>
        <end position="403"/>
    </location>
</feature>
<dbReference type="GO" id="GO:0005886">
    <property type="term" value="C:plasma membrane"/>
    <property type="evidence" value="ECO:0007669"/>
    <property type="project" value="UniProtKB-SubCell"/>
</dbReference>
<evidence type="ECO:0000313" key="10">
    <source>
        <dbReference type="EMBL" id="PFG38875.1"/>
    </source>
</evidence>
<feature type="transmembrane region" description="Helical" evidence="8">
    <location>
        <begin position="187"/>
        <end position="205"/>
    </location>
</feature>
<keyword evidence="5 8" id="KW-0812">Transmembrane</keyword>
<dbReference type="PROSITE" id="PS50850">
    <property type="entry name" value="MFS"/>
    <property type="match status" value="1"/>
</dbReference>
<protein>
    <submittedName>
        <fullName evidence="10">DHA2 family lincomycin resistance protein-like MFS transporter</fullName>
    </submittedName>
</protein>
<feature type="transmembrane region" description="Helical" evidence="8">
    <location>
        <begin position="356"/>
        <end position="376"/>
    </location>
</feature>
<feature type="transmembrane region" description="Helical" evidence="8">
    <location>
        <begin position="32"/>
        <end position="59"/>
    </location>
</feature>
<feature type="transmembrane region" description="Helical" evidence="8">
    <location>
        <begin position="328"/>
        <end position="349"/>
    </location>
</feature>
<dbReference type="InterPro" id="IPR011701">
    <property type="entry name" value="MFS"/>
</dbReference>
<keyword evidence="4" id="KW-1003">Cell membrane</keyword>
<dbReference type="RefSeq" id="WP_425432737.1">
    <property type="nucleotide sequence ID" value="NZ_PDJI01000004.1"/>
</dbReference>
<comment type="caution">
    <text evidence="10">The sequence shown here is derived from an EMBL/GenBank/DDBJ whole genome shotgun (WGS) entry which is preliminary data.</text>
</comment>
<dbReference type="PRINTS" id="PR01036">
    <property type="entry name" value="TCRTETB"/>
</dbReference>
<evidence type="ECO:0000256" key="3">
    <source>
        <dbReference type="ARBA" id="ARBA00022448"/>
    </source>
</evidence>
<evidence type="ECO:0000256" key="7">
    <source>
        <dbReference type="ARBA" id="ARBA00023136"/>
    </source>
</evidence>
<keyword evidence="7 8" id="KW-0472">Membrane</keyword>
<dbReference type="InterPro" id="IPR020846">
    <property type="entry name" value="MFS_dom"/>
</dbReference>
<feature type="transmembrane region" description="Helical" evidence="8">
    <location>
        <begin position="161"/>
        <end position="181"/>
    </location>
</feature>
<evidence type="ECO:0000313" key="11">
    <source>
        <dbReference type="Proteomes" id="UP000222106"/>
    </source>
</evidence>
<dbReference type="InterPro" id="IPR004638">
    <property type="entry name" value="EmrB-like"/>
</dbReference>
<evidence type="ECO:0000259" key="9">
    <source>
        <dbReference type="PROSITE" id="PS50850"/>
    </source>
</evidence>
<organism evidence="10 11">
    <name type="scientific">Georgenia soli</name>
    <dbReference type="NCBI Taxonomy" id="638953"/>
    <lineage>
        <taxon>Bacteria</taxon>
        <taxon>Bacillati</taxon>
        <taxon>Actinomycetota</taxon>
        <taxon>Actinomycetes</taxon>
        <taxon>Micrococcales</taxon>
        <taxon>Bogoriellaceae</taxon>
        <taxon>Georgenia</taxon>
    </lineage>
</organism>
<comment type="similarity">
    <text evidence="2">Belongs to the major facilitator superfamily. EmrB family.</text>
</comment>
<keyword evidence="6 8" id="KW-1133">Transmembrane helix</keyword>
<feature type="transmembrane region" description="Helical" evidence="8">
    <location>
        <begin position="131"/>
        <end position="149"/>
    </location>
</feature>
<gene>
    <name evidence="10" type="ORF">ATJ97_1364</name>
</gene>
<dbReference type="PANTHER" id="PTHR42718">
    <property type="entry name" value="MAJOR FACILITATOR SUPERFAMILY MULTIDRUG TRANSPORTER MFSC"/>
    <property type="match status" value="1"/>
</dbReference>
<feature type="transmembrane region" description="Helical" evidence="8">
    <location>
        <begin position="285"/>
        <end position="316"/>
    </location>
</feature>
<dbReference type="EMBL" id="PDJI01000004">
    <property type="protein sequence ID" value="PFG38875.1"/>
    <property type="molecule type" value="Genomic_DNA"/>
</dbReference>
<dbReference type="InterPro" id="IPR036259">
    <property type="entry name" value="MFS_trans_sf"/>
</dbReference>
<dbReference type="PANTHER" id="PTHR42718:SF9">
    <property type="entry name" value="MAJOR FACILITATOR SUPERFAMILY MULTIDRUG TRANSPORTER MFSC"/>
    <property type="match status" value="1"/>
</dbReference>
<comment type="subcellular location">
    <subcellularLocation>
        <location evidence="1">Cell membrane</location>
        <topology evidence="1">Multi-pass membrane protein</topology>
    </subcellularLocation>
</comment>
<dbReference type="Gene3D" id="1.20.1250.20">
    <property type="entry name" value="MFS general substrate transporter like domains"/>
    <property type="match status" value="1"/>
</dbReference>
<dbReference type="NCBIfam" id="TIGR00711">
    <property type="entry name" value="efflux_EmrB"/>
    <property type="match status" value="1"/>
</dbReference>
<dbReference type="Pfam" id="PF07690">
    <property type="entry name" value="MFS_1"/>
    <property type="match status" value="1"/>
</dbReference>
<evidence type="ECO:0000256" key="5">
    <source>
        <dbReference type="ARBA" id="ARBA00022692"/>
    </source>
</evidence>
<evidence type="ECO:0000256" key="6">
    <source>
        <dbReference type="ARBA" id="ARBA00022989"/>
    </source>
</evidence>
<accession>A0A2A9EKU5</accession>
<reference evidence="10 11" key="1">
    <citation type="submission" date="2017-10" db="EMBL/GenBank/DDBJ databases">
        <title>Sequencing the genomes of 1000 actinobacteria strains.</title>
        <authorList>
            <person name="Klenk H.-P."/>
        </authorList>
    </citation>
    <scope>NUCLEOTIDE SEQUENCE [LARGE SCALE GENOMIC DNA]</scope>
    <source>
        <strain evidence="10 11">DSM 21838</strain>
    </source>
</reference>
<dbReference type="Proteomes" id="UP000222106">
    <property type="component" value="Unassembled WGS sequence"/>
</dbReference>
<dbReference type="Gene3D" id="1.20.1720.10">
    <property type="entry name" value="Multidrug resistance protein D"/>
    <property type="match status" value="1"/>
</dbReference>
<feature type="transmembrane region" description="Helical" evidence="8">
    <location>
        <begin position="462"/>
        <end position="484"/>
    </location>
</feature>
<evidence type="ECO:0000256" key="8">
    <source>
        <dbReference type="SAM" id="Phobius"/>
    </source>
</evidence>
<dbReference type="AlphaFoldDB" id="A0A2A9EKU5"/>
<feature type="transmembrane region" description="Helical" evidence="8">
    <location>
        <begin position="71"/>
        <end position="91"/>
    </location>
</feature>